<evidence type="ECO:0008006" key="3">
    <source>
        <dbReference type="Google" id="ProtNLM"/>
    </source>
</evidence>
<dbReference type="EMBL" id="CDHN01000003">
    <property type="protein sequence ID" value="CEJ91156.1"/>
    <property type="molecule type" value="Genomic_DNA"/>
</dbReference>
<dbReference type="SUPFAM" id="SSF50249">
    <property type="entry name" value="Nucleic acid-binding proteins"/>
    <property type="match status" value="1"/>
</dbReference>
<sequence>MPKIVLIVGAPNASTFTHDSLINTTFHPEFTSLLHLEGDHDNNTASKSAGIPHALWRSLPLHHQPLHTGLSPIHHDIHTLTQTNEFLTTTNLSFTEESENPDSQIETQEELLTQFCEQSLAIHNSISSSHLNAEPSFPDSLSTAATPHSSFYGTIPPPIPNVPANLSDLEDIPAAQDILGYHPQTITVNLIAGVLSIAQPRSVKTRWGNELSLIEVLLGDETKSAFSVTFWVPTGTASQSQVGQLRRQDVILLQNVGLHVFRKRVYGQTLRRDMTKVDLLWRRDGNSYYTTKSLKAAALAHGPNEPQIQKTKNVVDWMLRFIGPDPVAVKRLSQRVWDMPPPDTQ</sequence>
<reference evidence="1 2" key="1">
    <citation type="journal article" date="2015" name="Genome Announc.">
        <title>Draft Genome Sequence and Gene Annotation of the Entomopathogenic Fungus Verticillium hemipterigenum.</title>
        <authorList>
            <person name="Horn F."/>
            <person name="Habel A."/>
            <person name="Scharf D.H."/>
            <person name="Dworschak J."/>
            <person name="Brakhage A.A."/>
            <person name="Guthke R."/>
            <person name="Hertweck C."/>
            <person name="Linde J."/>
        </authorList>
    </citation>
    <scope>NUCLEOTIDE SEQUENCE [LARGE SCALE GENOMIC DNA]</scope>
</reference>
<keyword evidence="2" id="KW-1185">Reference proteome</keyword>
<dbReference type="AlphaFoldDB" id="A0A0A1T1W9"/>
<proteinExistence type="predicted"/>
<dbReference type="Proteomes" id="UP000039046">
    <property type="component" value="Unassembled WGS sequence"/>
</dbReference>
<dbReference type="InterPro" id="IPR012340">
    <property type="entry name" value="NA-bd_OB-fold"/>
</dbReference>
<organism evidence="1 2">
    <name type="scientific">[Torrubiella] hemipterigena</name>
    <dbReference type="NCBI Taxonomy" id="1531966"/>
    <lineage>
        <taxon>Eukaryota</taxon>
        <taxon>Fungi</taxon>
        <taxon>Dikarya</taxon>
        <taxon>Ascomycota</taxon>
        <taxon>Pezizomycotina</taxon>
        <taxon>Sordariomycetes</taxon>
        <taxon>Hypocreomycetidae</taxon>
        <taxon>Hypocreales</taxon>
        <taxon>Clavicipitaceae</taxon>
        <taxon>Clavicipitaceae incertae sedis</taxon>
        <taxon>'Torrubiella' clade</taxon>
    </lineage>
</organism>
<accession>A0A0A1T1W9</accession>
<gene>
    <name evidence="1" type="ORF">VHEMI06889</name>
</gene>
<protein>
    <recommendedName>
        <fullName evidence="3">Nucleic acid-binding, OB-fold protein</fullName>
    </recommendedName>
</protein>
<name>A0A0A1T1W9_9HYPO</name>
<evidence type="ECO:0000313" key="1">
    <source>
        <dbReference type="EMBL" id="CEJ91156.1"/>
    </source>
</evidence>
<dbReference type="OrthoDB" id="5378679at2759"/>
<evidence type="ECO:0000313" key="2">
    <source>
        <dbReference type="Proteomes" id="UP000039046"/>
    </source>
</evidence>
<dbReference type="HOGENOM" id="CLU_054588_0_0_1"/>
<dbReference type="Gene3D" id="2.40.50.140">
    <property type="entry name" value="Nucleic acid-binding proteins"/>
    <property type="match status" value="1"/>
</dbReference>